<name>A0AAN9PE81_CLITE</name>
<dbReference type="AlphaFoldDB" id="A0AAN9PE81"/>
<accession>A0AAN9PE81</accession>
<dbReference type="Proteomes" id="UP001359559">
    <property type="component" value="Unassembled WGS sequence"/>
</dbReference>
<evidence type="ECO:0000313" key="2">
    <source>
        <dbReference type="EMBL" id="KAK7295101.1"/>
    </source>
</evidence>
<feature type="region of interest" description="Disordered" evidence="1">
    <location>
        <begin position="272"/>
        <end position="294"/>
    </location>
</feature>
<gene>
    <name evidence="2" type="ORF">RJT34_18005</name>
</gene>
<protein>
    <recommendedName>
        <fullName evidence="4">Mesoderm development candidate 2</fullName>
    </recommendedName>
</protein>
<evidence type="ECO:0000313" key="3">
    <source>
        <dbReference type="Proteomes" id="UP001359559"/>
    </source>
</evidence>
<proteinExistence type="predicted"/>
<comment type="caution">
    <text evidence="2">The sequence shown here is derived from an EMBL/GenBank/DDBJ whole genome shotgun (WGS) entry which is preliminary data.</text>
</comment>
<dbReference type="EMBL" id="JAYKXN010000004">
    <property type="protein sequence ID" value="KAK7295101.1"/>
    <property type="molecule type" value="Genomic_DNA"/>
</dbReference>
<reference evidence="2 3" key="1">
    <citation type="submission" date="2024-01" db="EMBL/GenBank/DDBJ databases">
        <title>The genomes of 5 underutilized Papilionoideae crops provide insights into root nodulation and disease resistance.</title>
        <authorList>
            <person name="Yuan L."/>
        </authorList>
    </citation>
    <scope>NUCLEOTIDE SEQUENCE [LARGE SCALE GENOMIC DNA]</scope>
    <source>
        <strain evidence="2">LY-2023</strain>
        <tissue evidence="2">Leaf</tissue>
    </source>
</reference>
<dbReference type="Gene3D" id="3.30.70.260">
    <property type="match status" value="1"/>
</dbReference>
<keyword evidence="3" id="KW-1185">Reference proteome</keyword>
<evidence type="ECO:0000256" key="1">
    <source>
        <dbReference type="SAM" id="MobiDB-lite"/>
    </source>
</evidence>
<sequence length="294" mass="33899">MRTEGIPMLTEEEKIWMLRPVSMNEWLMGFNMLGVILESDSFEVVNMTSTIFVVYEAKKECTNNNKITKLYTFINWIHKSHLLQLDCILHWILFLMNLKALSTLLLLLLLSSNSHFALAGKRRVHITDDLDDVHDDEEDDAWRDWGKKPTPSFPPSDFTKLDPSQIQEEMTKRHTGPVIGFVKLRFGVHRTPDTVAEIAMKWTQVLRTGAVGVRFMGVDLSTVMFNLESIKDLEELKEFVLDQPEAYEIKMGDQFFRRPGDPPLDEVIEKLNSEKGKEDSAGPEEIDENLKIEL</sequence>
<organism evidence="2 3">
    <name type="scientific">Clitoria ternatea</name>
    <name type="common">Butterfly pea</name>
    <dbReference type="NCBI Taxonomy" id="43366"/>
    <lineage>
        <taxon>Eukaryota</taxon>
        <taxon>Viridiplantae</taxon>
        <taxon>Streptophyta</taxon>
        <taxon>Embryophyta</taxon>
        <taxon>Tracheophyta</taxon>
        <taxon>Spermatophyta</taxon>
        <taxon>Magnoliopsida</taxon>
        <taxon>eudicotyledons</taxon>
        <taxon>Gunneridae</taxon>
        <taxon>Pentapetalae</taxon>
        <taxon>rosids</taxon>
        <taxon>fabids</taxon>
        <taxon>Fabales</taxon>
        <taxon>Fabaceae</taxon>
        <taxon>Papilionoideae</taxon>
        <taxon>50 kb inversion clade</taxon>
        <taxon>NPAAA clade</taxon>
        <taxon>indigoferoid/millettioid clade</taxon>
        <taxon>Phaseoleae</taxon>
        <taxon>Clitoria</taxon>
    </lineage>
</organism>
<dbReference type="PANTHER" id="PTHR36357:SF1">
    <property type="entry name" value="OS03G0148300 PROTEIN"/>
    <property type="match status" value="1"/>
</dbReference>
<evidence type="ECO:0008006" key="4">
    <source>
        <dbReference type="Google" id="ProtNLM"/>
    </source>
</evidence>
<dbReference type="PANTHER" id="PTHR36357">
    <property type="entry name" value="OS03G0148300 PROTEIN"/>
    <property type="match status" value="1"/>
</dbReference>